<keyword evidence="5 6" id="KW-0472">Membrane</keyword>
<feature type="transmembrane region" description="Helical" evidence="6">
    <location>
        <begin position="391"/>
        <end position="409"/>
    </location>
</feature>
<reference evidence="7 8" key="1">
    <citation type="submission" date="2023-05" db="EMBL/GenBank/DDBJ databases">
        <title>Novel species of genus Flectobacillus isolated from stream in China.</title>
        <authorList>
            <person name="Lu H."/>
        </authorList>
    </citation>
    <scope>NUCLEOTIDE SEQUENCE [LARGE SCALE GENOMIC DNA]</scope>
    <source>
        <strain evidence="7 8">LFS242W</strain>
    </source>
</reference>
<feature type="transmembrane region" description="Helical" evidence="6">
    <location>
        <begin position="12"/>
        <end position="36"/>
    </location>
</feature>
<dbReference type="InterPro" id="IPR002797">
    <property type="entry name" value="Polysacc_synth"/>
</dbReference>
<feature type="transmembrane region" description="Helical" evidence="6">
    <location>
        <begin position="179"/>
        <end position="202"/>
    </location>
</feature>
<proteinExistence type="predicted"/>
<sequence length="474" mass="53998">MIQFIKRLLAKSLVKNFSVLAISNILIQFLTILSSIKIAKFLQPNLFGLYSLIISIGAISVVLSSLGLRNVIIRNIAQGMAPIQLLINGTLSRTLMFLLVSICIFFYIRYFSEIKLNDTNITLLYVYIFMMLHWDTMESISFGLQKMKFSAYINVTLSFVWTFVIIWSDEVYLTLDNVFHFTVIIQILKTLSYATLLSRSNVLVGSISFSSKSVLTSLKEGFPFYILAVFTLFSSQFPVMYLEKLSTSDEIAFFNISFRILSPIQLLLMTLLNSLYPNLSRLFVKDTTKFNQLIKISFFLVFILGISGALVISTFREEMVQLLYGVSYRRAADVISLQCWFTVLFGLFCLIGTILSAANKQVLLSKLSLLYAFVSVPFLLFGAMYGAKGLSIGFIVSGILNIIYHFYFLERAISIRFKNKYYVLALLIYITVFAFSFYSYFLTIWIRVGLLSIGAVIALLVSIKYKDKVLKFTN</sequence>
<keyword evidence="4 6" id="KW-1133">Transmembrane helix</keyword>
<evidence type="ECO:0000256" key="2">
    <source>
        <dbReference type="ARBA" id="ARBA00022475"/>
    </source>
</evidence>
<feature type="transmembrane region" description="Helical" evidence="6">
    <location>
        <begin position="85"/>
        <end position="108"/>
    </location>
</feature>
<feature type="transmembrane region" description="Helical" evidence="6">
    <location>
        <begin position="444"/>
        <end position="463"/>
    </location>
</feature>
<evidence type="ECO:0000256" key="6">
    <source>
        <dbReference type="SAM" id="Phobius"/>
    </source>
</evidence>
<dbReference type="PANTHER" id="PTHR30250">
    <property type="entry name" value="PST FAMILY PREDICTED COLANIC ACID TRANSPORTER"/>
    <property type="match status" value="1"/>
</dbReference>
<dbReference type="Proteomes" id="UP001225761">
    <property type="component" value="Unassembled WGS sequence"/>
</dbReference>
<feature type="transmembrane region" description="Helical" evidence="6">
    <location>
        <begin position="367"/>
        <end position="385"/>
    </location>
</feature>
<organism evidence="7 8">
    <name type="scientific">Flectobacillus rivi</name>
    <dbReference type="NCBI Taxonomy" id="2984209"/>
    <lineage>
        <taxon>Bacteria</taxon>
        <taxon>Pseudomonadati</taxon>
        <taxon>Bacteroidota</taxon>
        <taxon>Cytophagia</taxon>
        <taxon>Cytophagales</taxon>
        <taxon>Flectobacillaceae</taxon>
        <taxon>Flectobacillus</taxon>
    </lineage>
</organism>
<dbReference type="EMBL" id="JASHIE010000001">
    <property type="protein sequence ID" value="MDI9873363.1"/>
    <property type="molecule type" value="Genomic_DNA"/>
</dbReference>
<gene>
    <name evidence="7" type="ORF">QM481_02435</name>
</gene>
<accession>A0ABT6YWU7</accession>
<evidence type="ECO:0000256" key="5">
    <source>
        <dbReference type="ARBA" id="ARBA00023136"/>
    </source>
</evidence>
<evidence type="ECO:0000313" key="7">
    <source>
        <dbReference type="EMBL" id="MDI9873363.1"/>
    </source>
</evidence>
<comment type="subcellular location">
    <subcellularLocation>
        <location evidence="1">Cell membrane</location>
        <topology evidence="1">Multi-pass membrane protein</topology>
    </subcellularLocation>
</comment>
<dbReference type="Pfam" id="PF01943">
    <property type="entry name" value="Polysacc_synt"/>
    <property type="match status" value="1"/>
</dbReference>
<comment type="caution">
    <text evidence="7">The sequence shown here is derived from an EMBL/GenBank/DDBJ whole genome shotgun (WGS) entry which is preliminary data.</text>
</comment>
<keyword evidence="2" id="KW-1003">Cell membrane</keyword>
<name>A0ABT6YWU7_9BACT</name>
<feature type="transmembrane region" description="Helical" evidence="6">
    <location>
        <begin position="48"/>
        <end position="73"/>
    </location>
</feature>
<feature type="transmembrane region" description="Helical" evidence="6">
    <location>
        <begin position="421"/>
        <end position="438"/>
    </location>
</feature>
<evidence type="ECO:0000256" key="4">
    <source>
        <dbReference type="ARBA" id="ARBA00022989"/>
    </source>
</evidence>
<dbReference type="RefSeq" id="WP_283380524.1">
    <property type="nucleotide sequence ID" value="NZ_JASHIE010000001.1"/>
</dbReference>
<dbReference type="InterPro" id="IPR050833">
    <property type="entry name" value="Poly_Biosynth_Transport"/>
</dbReference>
<protein>
    <submittedName>
        <fullName evidence="7">Oligosaccharide flippase family protein</fullName>
    </submittedName>
</protein>
<feature type="transmembrane region" description="Helical" evidence="6">
    <location>
        <begin position="149"/>
        <end position="167"/>
    </location>
</feature>
<feature type="transmembrane region" description="Helical" evidence="6">
    <location>
        <begin position="251"/>
        <end position="272"/>
    </location>
</feature>
<keyword evidence="8" id="KW-1185">Reference proteome</keyword>
<feature type="transmembrane region" description="Helical" evidence="6">
    <location>
        <begin position="293"/>
        <end position="315"/>
    </location>
</feature>
<evidence type="ECO:0000313" key="8">
    <source>
        <dbReference type="Proteomes" id="UP001225761"/>
    </source>
</evidence>
<feature type="transmembrane region" description="Helical" evidence="6">
    <location>
        <begin position="120"/>
        <end position="137"/>
    </location>
</feature>
<feature type="transmembrane region" description="Helical" evidence="6">
    <location>
        <begin position="335"/>
        <end position="355"/>
    </location>
</feature>
<feature type="transmembrane region" description="Helical" evidence="6">
    <location>
        <begin position="222"/>
        <end position="239"/>
    </location>
</feature>
<keyword evidence="3 6" id="KW-0812">Transmembrane</keyword>
<evidence type="ECO:0000256" key="3">
    <source>
        <dbReference type="ARBA" id="ARBA00022692"/>
    </source>
</evidence>
<evidence type="ECO:0000256" key="1">
    <source>
        <dbReference type="ARBA" id="ARBA00004651"/>
    </source>
</evidence>
<dbReference type="PANTHER" id="PTHR30250:SF11">
    <property type="entry name" value="O-ANTIGEN TRANSPORTER-RELATED"/>
    <property type="match status" value="1"/>
</dbReference>